<dbReference type="InterPro" id="IPR041049">
    <property type="entry name" value="DUF5615"/>
</dbReference>
<protein>
    <recommendedName>
        <fullName evidence="1">DUF5615 domain-containing protein</fullName>
    </recommendedName>
</protein>
<dbReference type="STRING" id="1497020.DO97_00680"/>
<dbReference type="SUPFAM" id="SSF88723">
    <property type="entry name" value="PIN domain-like"/>
    <property type="match status" value="1"/>
</dbReference>
<evidence type="ECO:0000313" key="3">
    <source>
        <dbReference type="Proteomes" id="UP000030170"/>
    </source>
</evidence>
<feature type="domain" description="DUF5615" evidence="1">
    <location>
        <begin position="1"/>
        <end position="106"/>
    </location>
</feature>
<dbReference type="Proteomes" id="UP000030170">
    <property type="component" value="Unassembled WGS sequence"/>
</dbReference>
<reference evidence="2 3" key="1">
    <citation type="journal article" date="2014" name="Mol. Ecol.">
        <title>Evolution of Synechococcus.</title>
        <authorList>
            <person name="Dvorak P."/>
            <person name="Casamatta D."/>
            <person name="Hasler P."/>
            <person name="Poulickova A."/>
            <person name="Ondrej V."/>
            <person name="Sanges R."/>
        </authorList>
    </citation>
    <scope>NUCLEOTIDE SEQUENCE [LARGE SCALE GENOMIC DNA]</scope>
    <source>
        <strain evidence="2 3">CAUP A 1101</strain>
    </source>
</reference>
<organism evidence="2 3">
    <name type="scientific">Neosynechococcus sphagnicola sy1</name>
    <dbReference type="NCBI Taxonomy" id="1497020"/>
    <lineage>
        <taxon>Bacteria</taxon>
        <taxon>Bacillati</taxon>
        <taxon>Cyanobacteriota</taxon>
        <taxon>Cyanophyceae</taxon>
        <taxon>Neosynechococcales</taxon>
        <taxon>Neosynechococcaceae</taxon>
        <taxon>Neosynechococcus</taxon>
    </lineage>
</organism>
<dbReference type="Pfam" id="PF18480">
    <property type="entry name" value="DUF5615"/>
    <property type="match status" value="1"/>
</dbReference>
<evidence type="ECO:0000259" key="1">
    <source>
        <dbReference type="Pfam" id="PF18480"/>
    </source>
</evidence>
<sequence length="121" mass="13376">MKLLLDTCVWGGTRTPLVAAGYDVVWAGDWEADPGDEQILAMAYSESRILVTLDKDFGELAIVRGFPHCGIVRLVNLSSRQQASICLAVLKRYGEELQAGAIVTTELNRVRIRPAEEEPFN</sequence>
<accession>A0A098TQB3</accession>
<name>A0A098TQB3_9CYAN</name>
<dbReference type="InterPro" id="IPR029060">
    <property type="entry name" value="PIN-like_dom_sf"/>
</dbReference>
<dbReference type="OrthoDB" id="9806751at2"/>
<evidence type="ECO:0000313" key="2">
    <source>
        <dbReference type="EMBL" id="KGF74057.1"/>
    </source>
</evidence>
<comment type="caution">
    <text evidence="2">The sequence shown here is derived from an EMBL/GenBank/DDBJ whole genome shotgun (WGS) entry which is preliminary data.</text>
</comment>
<dbReference type="EMBL" id="JJML01000001">
    <property type="protein sequence ID" value="KGF74057.1"/>
    <property type="molecule type" value="Genomic_DNA"/>
</dbReference>
<dbReference type="AlphaFoldDB" id="A0A098TQB3"/>
<gene>
    <name evidence="2" type="ORF">DO97_00680</name>
</gene>
<dbReference type="RefSeq" id="WP_052128199.1">
    <property type="nucleotide sequence ID" value="NZ_JJML01000001.1"/>
</dbReference>
<proteinExistence type="predicted"/>
<keyword evidence="3" id="KW-1185">Reference proteome</keyword>